<evidence type="ECO:0000313" key="2">
    <source>
        <dbReference type="Proteomes" id="UP001314170"/>
    </source>
</evidence>
<name>A0AAV1R8A1_9ROSI</name>
<dbReference type="Proteomes" id="UP001314170">
    <property type="component" value="Unassembled WGS sequence"/>
</dbReference>
<protein>
    <submittedName>
        <fullName evidence="1">Uncharacterized protein</fullName>
    </submittedName>
</protein>
<gene>
    <name evidence="1" type="ORF">DCAF_LOCUS7022</name>
</gene>
<organism evidence="1 2">
    <name type="scientific">Dovyalis caffra</name>
    <dbReference type="NCBI Taxonomy" id="77055"/>
    <lineage>
        <taxon>Eukaryota</taxon>
        <taxon>Viridiplantae</taxon>
        <taxon>Streptophyta</taxon>
        <taxon>Embryophyta</taxon>
        <taxon>Tracheophyta</taxon>
        <taxon>Spermatophyta</taxon>
        <taxon>Magnoliopsida</taxon>
        <taxon>eudicotyledons</taxon>
        <taxon>Gunneridae</taxon>
        <taxon>Pentapetalae</taxon>
        <taxon>rosids</taxon>
        <taxon>fabids</taxon>
        <taxon>Malpighiales</taxon>
        <taxon>Salicaceae</taxon>
        <taxon>Flacourtieae</taxon>
        <taxon>Dovyalis</taxon>
    </lineage>
</organism>
<sequence>MFSLGKNRGLVYLEGKYCGIGEVASAPSRQFFLHQIVNGLEPLVEASPLAKQVPPVTNVVLVFSGEAIHLR</sequence>
<dbReference type="AlphaFoldDB" id="A0AAV1R8A1"/>
<comment type="caution">
    <text evidence="1">The sequence shown here is derived from an EMBL/GenBank/DDBJ whole genome shotgun (WGS) entry which is preliminary data.</text>
</comment>
<evidence type="ECO:0000313" key="1">
    <source>
        <dbReference type="EMBL" id="CAK7329272.1"/>
    </source>
</evidence>
<reference evidence="1 2" key="1">
    <citation type="submission" date="2024-01" db="EMBL/GenBank/DDBJ databases">
        <authorList>
            <person name="Waweru B."/>
        </authorList>
    </citation>
    <scope>NUCLEOTIDE SEQUENCE [LARGE SCALE GENOMIC DNA]</scope>
</reference>
<dbReference type="EMBL" id="CAWUPB010000913">
    <property type="protein sequence ID" value="CAK7329272.1"/>
    <property type="molecule type" value="Genomic_DNA"/>
</dbReference>
<keyword evidence="2" id="KW-1185">Reference proteome</keyword>
<accession>A0AAV1R8A1</accession>
<proteinExistence type="predicted"/>